<feature type="domain" description="ABC transporter" evidence="10">
    <location>
        <begin position="40"/>
        <end position="284"/>
    </location>
</feature>
<dbReference type="SUPFAM" id="SSF52540">
    <property type="entry name" value="P-loop containing nucleoside triphosphate hydrolases"/>
    <property type="match status" value="2"/>
</dbReference>
<evidence type="ECO:0000256" key="6">
    <source>
        <dbReference type="ARBA" id="ARBA00022840"/>
    </source>
</evidence>
<feature type="transmembrane region" description="Helical" evidence="9">
    <location>
        <begin position="633"/>
        <end position="654"/>
    </location>
</feature>
<evidence type="ECO:0000256" key="3">
    <source>
        <dbReference type="ARBA" id="ARBA00022448"/>
    </source>
</evidence>
<dbReference type="Pfam" id="PF06422">
    <property type="entry name" value="PDR_CDR"/>
    <property type="match status" value="1"/>
</dbReference>
<feature type="transmembrane region" description="Helical" evidence="9">
    <location>
        <begin position="1140"/>
        <end position="1169"/>
    </location>
</feature>
<proteinExistence type="inferred from homology"/>
<dbReference type="InterPro" id="IPR034003">
    <property type="entry name" value="ABCG_PDR_2"/>
</dbReference>
<evidence type="ECO:0000256" key="9">
    <source>
        <dbReference type="SAM" id="Phobius"/>
    </source>
</evidence>
<dbReference type="InterPro" id="IPR003439">
    <property type="entry name" value="ABC_transporter-like_ATP-bd"/>
</dbReference>
<feature type="transmembrane region" description="Helical" evidence="9">
    <location>
        <begin position="1341"/>
        <end position="1362"/>
    </location>
</feature>
<evidence type="ECO:0000256" key="7">
    <source>
        <dbReference type="ARBA" id="ARBA00022989"/>
    </source>
</evidence>
<dbReference type="GO" id="GO:0005524">
    <property type="term" value="F:ATP binding"/>
    <property type="evidence" value="ECO:0007669"/>
    <property type="project" value="UniProtKB-KW"/>
</dbReference>
<comment type="similarity">
    <text evidence="2">Belongs to the ABC transporter superfamily. ABCG family. PDR (TC 3.A.1.205) subfamily.</text>
</comment>
<keyword evidence="12" id="KW-1185">Reference proteome</keyword>
<evidence type="ECO:0000259" key="10">
    <source>
        <dbReference type="PROSITE" id="PS50893"/>
    </source>
</evidence>
<feature type="transmembrane region" description="Helical" evidence="9">
    <location>
        <begin position="384"/>
        <end position="406"/>
    </location>
</feature>
<organism evidence="11 12">
    <name type="scientific">Lentithecium fluviatile CBS 122367</name>
    <dbReference type="NCBI Taxonomy" id="1168545"/>
    <lineage>
        <taxon>Eukaryota</taxon>
        <taxon>Fungi</taxon>
        <taxon>Dikarya</taxon>
        <taxon>Ascomycota</taxon>
        <taxon>Pezizomycotina</taxon>
        <taxon>Dothideomycetes</taxon>
        <taxon>Pleosporomycetidae</taxon>
        <taxon>Pleosporales</taxon>
        <taxon>Massarineae</taxon>
        <taxon>Lentitheciaceae</taxon>
        <taxon>Lentithecium</taxon>
    </lineage>
</organism>
<evidence type="ECO:0000256" key="5">
    <source>
        <dbReference type="ARBA" id="ARBA00022741"/>
    </source>
</evidence>
<dbReference type="FunFam" id="3.40.50.300:FF:000054">
    <property type="entry name" value="ABC multidrug transporter atrF"/>
    <property type="match status" value="1"/>
</dbReference>
<feature type="transmembrane region" description="Helical" evidence="9">
    <location>
        <begin position="1068"/>
        <end position="1089"/>
    </location>
</feature>
<name>A0A6G1J388_9PLEO</name>
<evidence type="ECO:0000313" key="12">
    <source>
        <dbReference type="Proteomes" id="UP000799291"/>
    </source>
</evidence>
<dbReference type="PANTHER" id="PTHR19241">
    <property type="entry name" value="ATP-BINDING CASSETTE TRANSPORTER"/>
    <property type="match status" value="1"/>
</dbReference>
<feature type="transmembrane region" description="Helical" evidence="9">
    <location>
        <begin position="463"/>
        <end position="485"/>
    </location>
</feature>
<dbReference type="OrthoDB" id="245989at2759"/>
<dbReference type="InterPro" id="IPR010929">
    <property type="entry name" value="PDR_CDR_ABC"/>
</dbReference>
<evidence type="ECO:0000256" key="1">
    <source>
        <dbReference type="ARBA" id="ARBA00004141"/>
    </source>
</evidence>
<dbReference type="Pfam" id="PF00005">
    <property type="entry name" value="ABC_tran"/>
    <property type="match status" value="2"/>
</dbReference>
<accession>A0A6G1J388</accession>
<dbReference type="SMART" id="SM00382">
    <property type="entry name" value="AAA"/>
    <property type="match status" value="2"/>
</dbReference>
<gene>
    <name evidence="11" type="ORF">K458DRAFT_367108</name>
</gene>
<dbReference type="InterPro" id="IPR003593">
    <property type="entry name" value="AAA+_ATPase"/>
</dbReference>
<dbReference type="GO" id="GO:0016887">
    <property type="term" value="F:ATP hydrolysis activity"/>
    <property type="evidence" value="ECO:0007669"/>
    <property type="project" value="InterPro"/>
</dbReference>
<dbReference type="InterPro" id="IPR027417">
    <property type="entry name" value="P-loop_NTPase"/>
</dbReference>
<feature type="transmembrane region" description="Helical" evidence="9">
    <location>
        <begin position="418"/>
        <end position="442"/>
    </location>
</feature>
<feature type="domain" description="ABC transporter" evidence="10">
    <location>
        <begin position="729"/>
        <end position="971"/>
    </location>
</feature>
<dbReference type="GO" id="GO:0016020">
    <property type="term" value="C:membrane"/>
    <property type="evidence" value="ECO:0007669"/>
    <property type="project" value="UniProtKB-SubCell"/>
</dbReference>
<dbReference type="Proteomes" id="UP000799291">
    <property type="component" value="Unassembled WGS sequence"/>
</dbReference>
<keyword evidence="8 9" id="KW-0472">Membrane</keyword>
<evidence type="ECO:0000256" key="8">
    <source>
        <dbReference type="ARBA" id="ARBA00023136"/>
    </source>
</evidence>
<dbReference type="InterPro" id="IPR013525">
    <property type="entry name" value="ABC2_TM"/>
</dbReference>
<keyword evidence="6" id="KW-0067">ATP-binding</keyword>
<comment type="subcellular location">
    <subcellularLocation>
        <location evidence="1">Membrane</location>
        <topology evidence="1">Multi-pass membrane protein</topology>
    </subcellularLocation>
</comment>
<evidence type="ECO:0000256" key="2">
    <source>
        <dbReference type="ARBA" id="ARBA00006012"/>
    </source>
</evidence>
<protein>
    <recommendedName>
        <fullName evidence="10">ABC transporter domain-containing protein</fullName>
    </recommendedName>
</protein>
<dbReference type="Gene3D" id="3.40.50.300">
    <property type="entry name" value="P-loop containing nucleotide triphosphate hydrolases"/>
    <property type="match status" value="2"/>
</dbReference>
<feature type="transmembrane region" description="Helical" evidence="9">
    <location>
        <begin position="530"/>
        <end position="548"/>
    </location>
</feature>
<keyword evidence="5" id="KW-0547">Nucleotide-binding</keyword>
<reference evidence="11" key="1">
    <citation type="journal article" date="2020" name="Stud. Mycol.">
        <title>101 Dothideomycetes genomes: a test case for predicting lifestyles and emergence of pathogens.</title>
        <authorList>
            <person name="Haridas S."/>
            <person name="Albert R."/>
            <person name="Binder M."/>
            <person name="Bloem J."/>
            <person name="Labutti K."/>
            <person name="Salamov A."/>
            <person name="Andreopoulos B."/>
            <person name="Baker S."/>
            <person name="Barry K."/>
            <person name="Bills G."/>
            <person name="Bluhm B."/>
            <person name="Cannon C."/>
            <person name="Castanera R."/>
            <person name="Culley D."/>
            <person name="Daum C."/>
            <person name="Ezra D."/>
            <person name="Gonzalez J."/>
            <person name="Henrissat B."/>
            <person name="Kuo A."/>
            <person name="Liang C."/>
            <person name="Lipzen A."/>
            <person name="Lutzoni F."/>
            <person name="Magnuson J."/>
            <person name="Mondo S."/>
            <person name="Nolan M."/>
            <person name="Ohm R."/>
            <person name="Pangilinan J."/>
            <person name="Park H.-J."/>
            <person name="Ramirez L."/>
            <person name="Alfaro M."/>
            <person name="Sun H."/>
            <person name="Tritt A."/>
            <person name="Yoshinaga Y."/>
            <person name="Zwiers L.-H."/>
            <person name="Turgeon B."/>
            <person name="Goodwin S."/>
            <person name="Spatafora J."/>
            <person name="Crous P."/>
            <person name="Grigoriev I."/>
        </authorList>
    </citation>
    <scope>NUCLEOTIDE SEQUENCE</scope>
    <source>
        <strain evidence="11">CBS 122367</strain>
    </source>
</reference>
<dbReference type="Pfam" id="PF01061">
    <property type="entry name" value="ABC2_membrane"/>
    <property type="match status" value="2"/>
</dbReference>
<feature type="transmembrane region" description="Helical" evidence="9">
    <location>
        <begin position="1189"/>
        <end position="1210"/>
    </location>
</feature>
<evidence type="ECO:0000256" key="4">
    <source>
        <dbReference type="ARBA" id="ARBA00022692"/>
    </source>
</evidence>
<keyword evidence="7 9" id="KW-1133">Transmembrane helix</keyword>
<feature type="transmembrane region" description="Helical" evidence="9">
    <location>
        <begin position="497"/>
        <end position="518"/>
    </location>
</feature>
<sequence>MDGKPSAKPGVTFRDLNVFGLSSADEYQHTAASYLLAIPKSIACLFRRQTTTAAHLLHDFFGIVQHGELLLVLGRPGSGCSTFLKVITGDMPGLKVAASSRVLCDGFPHTQRGLEGNAIYLSELDVHFPELTLGQTLTFAAATQGTRSNLSSNAREVGRDIAAKFKLSAAYNSPVGNAMIRGLSGGEKRRTSIAEVFISERRLQCWDNSTRGLDSSTALAFVQLLRSSTINTQATVMMSIYQASDAIYQNFDKVMLLYEGHQIYFGPTELAVGYFFELGFDKPARATTADFLTSVTYPAERRIRQGYEDRVPRSAKEFADVWTRSDMAKALTQQIIGAEDTGQHGHRRHNITKPRSQNNAYNISIRSQVGLCIQRGRQRLRNHFVPPLAGVIGNTIIAIVVGSVYYDLPEDTNGMDKRAVLIFFSLIINAYAPAFDVLTMWAQRPIVEKHHRYAFYRPFTETIASIICDLPTKLATTIMFNVPLYFMTNLRRSASAFFTYIAFLIATTLTMSMFFRTVGSLSKTPEQSMVPSSMIIFIFSAYTGYIIPAKDMVSWLAWLRRLNPIAFAYESLMINEFADRAFPCARIIPFGIGYSGDDMSRKTCAVIGAAPGQIDIDGSAYIATKYSYHANHLWRNLGIILAMLVIFCGIHLVATEYIPAQRSRGEVLLYQRRSKTHTKLENDEEGGYPVGTVGIAPLQDIATEMVVVDGKEVDYVATPPQLKEDAAVFHWSSLDYSIQIKKNTRQILPNVEGWVRPGSLTALMGVTGAGKTSLLNCLAHRTMVGEVKGDIYLGSEVPDADFQRKVGYVQQEDIHLPTTTVREALEFSARLRGPGDGSPNGPDHVQDILQLLEMTSYADAVVGVPGEGLNVEQRKRLSIAVEMVAKPELLLFLDEPTSGLDSQTAWSICTLLRKLAISGQAILITIHQPSSQLFELFDRLLLLDHSGRVAYFGDIGKDSSTVIEYFERGGSLKCDGSKNPAEWILNVTNSSEDIESASQNRITAWHEKWAQSAERQEVLRQIAAFKKHSARSKNASALPHERQYAASFTTQFRLVTQRAFQEYWRDPVYLYCKIALCVVTTLLNGISFFNAKLDIQGITNIFFSVFLFTQLFSTIDQQVIPRLIDGRSLFEARERRSRSYSWTVFLAANVLVELFWQSIASILVFVTWYYPTGLWRNHDPTFAATERGGLTFCAIWFFCLWISTFSQAVGAGIQHAETAVQIATLFFWLSLVFCGVLVTPGDLPRFWHFVYRASPLTYFIDGTVVAGLANTAIKCSDVEMLRISPPAGRMCGDYLSHWIDAAGGYLKDPAATRDCEYCQISDTNILLSAFGIRVGDRWHNVGYLTVYVCFNILATFAIYWVARERRSRSSL</sequence>
<evidence type="ECO:0000313" key="11">
    <source>
        <dbReference type="EMBL" id="KAF2684609.1"/>
    </source>
</evidence>
<dbReference type="PROSITE" id="PS50893">
    <property type="entry name" value="ABC_TRANSPORTER_2"/>
    <property type="match status" value="2"/>
</dbReference>
<dbReference type="EMBL" id="MU005581">
    <property type="protein sequence ID" value="KAF2684609.1"/>
    <property type="molecule type" value="Genomic_DNA"/>
</dbReference>
<keyword evidence="3" id="KW-0813">Transport</keyword>
<dbReference type="CDD" id="cd03232">
    <property type="entry name" value="ABCG_PDR_domain2"/>
    <property type="match status" value="1"/>
</dbReference>
<dbReference type="GO" id="GO:0140359">
    <property type="term" value="F:ABC-type transporter activity"/>
    <property type="evidence" value="ECO:0007669"/>
    <property type="project" value="InterPro"/>
</dbReference>
<feature type="transmembrane region" description="Helical" evidence="9">
    <location>
        <begin position="1222"/>
        <end position="1241"/>
    </location>
</feature>
<keyword evidence="4 9" id="KW-0812">Transmembrane</keyword>